<dbReference type="KEGG" id="pif:PITG_18773"/>
<name>D0NZD3_PHYIT</name>
<accession>D0NZD3</accession>
<dbReference type="OrthoDB" id="427452at2759"/>
<dbReference type="RefSeq" id="XP_002997254.1">
    <property type="nucleotide sequence ID" value="XM_002997208.1"/>
</dbReference>
<evidence type="ECO:0000256" key="6">
    <source>
        <dbReference type="ARBA" id="ARBA00022989"/>
    </source>
</evidence>
<dbReference type="eggNOG" id="KOG0767">
    <property type="taxonomic scope" value="Eukaryota"/>
</dbReference>
<dbReference type="GO" id="GO:1990547">
    <property type="term" value="P:mitochondrial phosphate ion transmembrane transport"/>
    <property type="evidence" value="ECO:0007669"/>
    <property type="project" value="InterPro"/>
</dbReference>
<keyword evidence="6" id="KW-0812">Transmembrane</keyword>
<dbReference type="PANTHER" id="PTHR45671">
    <property type="entry name" value="SOLUTE CARRIER FAMILY 25 (MITOCHONDRIAL CARRIER PHOSPHATE CARRIER), MEMBER 3, LIKE-RELATED-RELATED"/>
    <property type="match status" value="1"/>
</dbReference>
<dbReference type="InterPro" id="IPR044677">
    <property type="entry name" value="SLC25A3/Pic2/Mir1-like"/>
</dbReference>
<dbReference type="EMBL" id="DS028198">
    <property type="protein sequence ID" value="EEY69487.1"/>
    <property type="molecule type" value="Genomic_DNA"/>
</dbReference>
<reference evidence="9" key="1">
    <citation type="journal article" date="2009" name="Nature">
        <title>Genome sequence and analysis of the Irish potato famine pathogen Phytophthora infestans.</title>
        <authorList>
            <consortium name="The Broad Institute Genome Sequencing Platform"/>
            <person name="Haas B.J."/>
            <person name="Kamoun S."/>
            <person name="Zody M.C."/>
            <person name="Jiang R.H."/>
            <person name="Handsaker R.E."/>
            <person name="Cano L.M."/>
            <person name="Grabherr M."/>
            <person name="Kodira C.D."/>
            <person name="Raffaele S."/>
            <person name="Torto-Alalibo T."/>
            <person name="Bozkurt T.O."/>
            <person name="Ah-Fong A.M."/>
            <person name="Alvarado L."/>
            <person name="Anderson V.L."/>
            <person name="Armstrong M.R."/>
            <person name="Avrova A."/>
            <person name="Baxter L."/>
            <person name="Beynon J."/>
            <person name="Boevink P.C."/>
            <person name="Bollmann S.R."/>
            <person name="Bos J.I."/>
            <person name="Bulone V."/>
            <person name="Cai G."/>
            <person name="Cakir C."/>
            <person name="Carrington J.C."/>
            <person name="Chawner M."/>
            <person name="Conti L."/>
            <person name="Costanzo S."/>
            <person name="Ewan R."/>
            <person name="Fahlgren N."/>
            <person name="Fischbach M.A."/>
            <person name="Fugelstad J."/>
            <person name="Gilroy E.M."/>
            <person name="Gnerre S."/>
            <person name="Green P.J."/>
            <person name="Grenville-Briggs L.J."/>
            <person name="Griffith J."/>
            <person name="Grunwald N.J."/>
            <person name="Horn K."/>
            <person name="Horner N.R."/>
            <person name="Hu C.H."/>
            <person name="Huitema E."/>
            <person name="Jeong D.H."/>
            <person name="Jones A.M."/>
            <person name="Jones J.D."/>
            <person name="Jones R.W."/>
            <person name="Karlsson E.K."/>
            <person name="Kunjeti S.G."/>
            <person name="Lamour K."/>
            <person name="Liu Z."/>
            <person name="Ma L."/>
            <person name="Maclean D."/>
            <person name="Chibucos M.C."/>
            <person name="McDonald H."/>
            <person name="McWalters J."/>
            <person name="Meijer H.J."/>
            <person name="Morgan W."/>
            <person name="Morris P.F."/>
            <person name="Munro C.A."/>
            <person name="O'Neill K."/>
            <person name="Ospina-Giraldo M."/>
            <person name="Pinzon A."/>
            <person name="Pritchard L."/>
            <person name="Ramsahoye B."/>
            <person name="Ren Q."/>
            <person name="Restrepo S."/>
            <person name="Roy S."/>
            <person name="Sadanandom A."/>
            <person name="Savidor A."/>
            <person name="Schornack S."/>
            <person name="Schwartz D.C."/>
            <person name="Schumann U.D."/>
            <person name="Schwessinger B."/>
            <person name="Seyer L."/>
            <person name="Sharpe T."/>
            <person name="Silvar C."/>
            <person name="Song J."/>
            <person name="Studholme D.J."/>
            <person name="Sykes S."/>
            <person name="Thines M."/>
            <person name="van de Vondervoort P.J."/>
            <person name="Phuntumart V."/>
            <person name="Wawra S."/>
            <person name="Weide R."/>
            <person name="Win J."/>
            <person name="Young C."/>
            <person name="Zhou S."/>
            <person name="Fry W."/>
            <person name="Meyers B.C."/>
            <person name="van West P."/>
            <person name="Ristaino J."/>
            <person name="Govers F."/>
            <person name="Birch P.R."/>
            <person name="Whisson S.C."/>
            <person name="Judelson H.S."/>
            <person name="Nusbaum C."/>
        </authorList>
    </citation>
    <scope>NUCLEOTIDE SEQUENCE [LARGE SCALE GENOMIC DNA]</scope>
    <source>
        <strain evidence="9">T30-4</strain>
    </source>
</reference>
<keyword evidence="9" id="KW-1185">Reference proteome</keyword>
<dbReference type="GO" id="GO:0005743">
    <property type="term" value="C:mitochondrial inner membrane"/>
    <property type="evidence" value="ECO:0007669"/>
    <property type="project" value="UniProtKB-SubCell"/>
</dbReference>
<dbReference type="AlphaFoldDB" id="D0NZD3"/>
<evidence type="ECO:0000256" key="7">
    <source>
        <dbReference type="ARBA" id="ARBA00023128"/>
    </source>
</evidence>
<keyword evidence="5" id="KW-0999">Mitochondrion inner membrane</keyword>
<evidence type="ECO:0000313" key="9">
    <source>
        <dbReference type="Proteomes" id="UP000006643"/>
    </source>
</evidence>
<dbReference type="PANTHER" id="PTHR45671:SF10">
    <property type="entry name" value="SOLUTE CARRIER FAMILY 25 MEMBER 3"/>
    <property type="match status" value="1"/>
</dbReference>
<gene>
    <name evidence="8" type="ORF">PITG_18773</name>
</gene>
<sequence length="94" mass="10956">MEMIKVKVQTSPAGTFSSKLSPAMATMKVSPESRFPFGSLIPLWSRHISYTMAEFFFFEKVVEAFYTYVFTEPKSSYNQEHTEEVIFREYTNSQ</sequence>
<dbReference type="InParanoid" id="D0NZD3"/>
<keyword evidence="4" id="KW-0677">Repeat</keyword>
<dbReference type="Proteomes" id="UP000006643">
    <property type="component" value="Unassembled WGS sequence"/>
</dbReference>
<protein>
    <submittedName>
        <fullName evidence="8">Mitochondrial Carrier (MC) Family</fullName>
    </submittedName>
</protein>
<dbReference type="VEuPathDB" id="FungiDB:PITG_18773"/>
<evidence type="ECO:0000256" key="4">
    <source>
        <dbReference type="ARBA" id="ARBA00022737"/>
    </source>
</evidence>
<keyword evidence="7" id="KW-0496">Mitochondrion</keyword>
<comment type="similarity">
    <text evidence="2">Belongs to the mitochondrial carrier (TC 2.A.29) family.</text>
</comment>
<evidence type="ECO:0000256" key="1">
    <source>
        <dbReference type="ARBA" id="ARBA00004448"/>
    </source>
</evidence>
<evidence type="ECO:0000313" key="8">
    <source>
        <dbReference type="EMBL" id="EEY69487.1"/>
    </source>
</evidence>
<evidence type="ECO:0000256" key="2">
    <source>
        <dbReference type="ARBA" id="ARBA00006375"/>
    </source>
</evidence>
<keyword evidence="3" id="KW-0813">Transport</keyword>
<keyword evidence="6" id="KW-0472">Membrane</keyword>
<proteinExistence type="inferred from homology"/>
<organism evidence="8 9">
    <name type="scientific">Phytophthora infestans (strain T30-4)</name>
    <name type="common">Potato late blight agent</name>
    <dbReference type="NCBI Taxonomy" id="403677"/>
    <lineage>
        <taxon>Eukaryota</taxon>
        <taxon>Sar</taxon>
        <taxon>Stramenopiles</taxon>
        <taxon>Oomycota</taxon>
        <taxon>Peronosporomycetes</taxon>
        <taxon>Peronosporales</taxon>
        <taxon>Peronosporaceae</taxon>
        <taxon>Phytophthora</taxon>
    </lineage>
</organism>
<evidence type="ECO:0000256" key="3">
    <source>
        <dbReference type="ARBA" id="ARBA00022448"/>
    </source>
</evidence>
<dbReference type="HOGENOM" id="CLU_2390794_0_0_1"/>
<comment type="subcellular location">
    <subcellularLocation>
        <location evidence="1">Mitochondrion inner membrane</location>
        <topology evidence="1">Multi-pass membrane protein</topology>
    </subcellularLocation>
</comment>
<keyword evidence="6" id="KW-1133">Transmembrane helix</keyword>
<evidence type="ECO:0000256" key="5">
    <source>
        <dbReference type="ARBA" id="ARBA00022792"/>
    </source>
</evidence>
<dbReference type="GeneID" id="9476491"/>
<dbReference type="GO" id="GO:0005315">
    <property type="term" value="F:phosphate transmembrane transporter activity"/>
    <property type="evidence" value="ECO:0007669"/>
    <property type="project" value="InterPro"/>
</dbReference>
<dbReference type="STRING" id="403677.D0NZD3"/>